<name>A0A9P8V8L0_9PEZI</name>
<proteinExistence type="inferred from homology"/>
<dbReference type="EMBL" id="JAGSXJ010000016">
    <property type="protein sequence ID" value="KAH6684835.1"/>
    <property type="molecule type" value="Genomic_DNA"/>
</dbReference>
<protein>
    <submittedName>
        <fullName evidence="3">Uncharacterized protein</fullName>
    </submittedName>
</protein>
<evidence type="ECO:0000313" key="3">
    <source>
        <dbReference type="EMBL" id="KAH6684835.1"/>
    </source>
</evidence>
<dbReference type="PANTHER" id="PTHR42901">
    <property type="entry name" value="ALCOHOL DEHYDROGENASE"/>
    <property type="match status" value="1"/>
</dbReference>
<reference evidence="3" key="1">
    <citation type="journal article" date="2021" name="Nat. Commun.">
        <title>Genetic determinants of endophytism in the Arabidopsis root mycobiome.</title>
        <authorList>
            <person name="Mesny F."/>
            <person name="Miyauchi S."/>
            <person name="Thiergart T."/>
            <person name="Pickel B."/>
            <person name="Atanasova L."/>
            <person name="Karlsson M."/>
            <person name="Huettel B."/>
            <person name="Barry K.W."/>
            <person name="Haridas S."/>
            <person name="Chen C."/>
            <person name="Bauer D."/>
            <person name="Andreopoulos W."/>
            <person name="Pangilinan J."/>
            <person name="LaButti K."/>
            <person name="Riley R."/>
            <person name="Lipzen A."/>
            <person name="Clum A."/>
            <person name="Drula E."/>
            <person name="Henrissat B."/>
            <person name="Kohler A."/>
            <person name="Grigoriev I.V."/>
            <person name="Martin F.M."/>
            <person name="Hacquard S."/>
        </authorList>
    </citation>
    <scope>NUCLEOTIDE SEQUENCE</scope>
    <source>
        <strain evidence="3">MPI-SDFR-AT-0117</strain>
    </source>
</reference>
<comment type="similarity">
    <text evidence="1">Belongs to the short-chain dehydrogenases/reductases (SDR) family.</text>
</comment>
<keyword evidence="2" id="KW-0560">Oxidoreductase</keyword>
<dbReference type="OrthoDB" id="1933717at2759"/>
<dbReference type="SUPFAM" id="SSF51735">
    <property type="entry name" value="NAD(P)-binding Rossmann-fold domains"/>
    <property type="match status" value="1"/>
</dbReference>
<dbReference type="PRINTS" id="PR00081">
    <property type="entry name" value="GDHRDH"/>
</dbReference>
<dbReference type="InterPro" id="IPR036291">
    <property type="entry name" value="NAD(P)-bd_dom_sf"/>
</dbReference>
<dbReference type="PANTHER" id="PTHR42901:SF1">
    <property type="entry name" value="ALCOHOL DEHYDROGENASE"/>
    <property type="match status" value="1"/>
</dbReference>
<gene>
    <name evidence="3" type="ORF">F5X68DRAFT_223002</name>
</gene>
<dbReference type="Proteomes" id="UP000770015">
    <property type="component" value="Unassembled WGS sequence"/>
</dbReference>
<dbReference type="Pfam" id="PF00106">
    <property type="entry name" value="adh_short"/>
    <property type="match status" value="1"/>
</dbReference>
<dbReference type="AlphaFoldDB" id="A0A9P8V8L0"/>
<evidence type="ECO:0000313" key="4">
    <source>
        <dbReference type="Proteomes" id="UP000770015"/>
    </source>
</evidence>
<dbReference type="GO" id="GO:0016491">
    <property type="term" value="F:oxidoreductase activity"/>
    <property type="evidence" value="ECO:0007669"/>
    <property type="project" value="UniProtKB-KW"/>
</dbReference>
<keyword evidence="4" id="KW-1185">Reference proteome</keyword>
<dbReference type="CDD" id="cd05233">
    <property type="entry name" value="SDR_c"/>
    <property type="match status" value="1"/>
</dbReference>
<comment type="caution">
    <text evidence="3">The sequence shown here is derived from an EMBL/GenBank/DDBJ whole genome shotgun (WGS) entry which is preliminary data.</text>
</comment>
<accession>A0A9P8V8L0</accession>
<dbReference type="Gene3D" id="3.40.50.720">
    <property type="entry name" value="NAD(P)-binding Rossmann-like Domain"/>
    <property type="match status" value="1"/>
</dbReference>
<evidence type="ECO:0000256" key="1">
    <source>
        <dbReference type="ARBA" id="ARBA00006484"/>
    </source>
</evidence>
<evidence type="ECO:0000256" key="2">
    <source>
        <dbReference type="ARBA" id="ARBA00023002"/>
    </source>
</evidence>
<organism evidence="3 4">
    <name type="scientific">Plectosphaerella plurivora</name>
    <dbReference type="NCBI Taxonomy" id="936078"/>
    <lineage>
        <taxon>Eukaryota</taxon>
        <taxon>Fungi</taxon>
        <taxon>Dikarya</taxon>
        <taxon>Ascomycota</taxon>
        <taxon>Pezizomycotina</taxon>
        <taxon>Sordariomycetes</taxon>
        <taxon>Hypocreomycetidae</taxon>
        <taxon>Glomerellales</taxon>
        <taxon>Plectosphaerellaceae</taxon>
        <taxon>Plectosphaerella</taxon>
    </lineage>
</organism>
<sequence>MEVIKTQRKTTYAAIDSLRPELSTHGRSALVTGAGTGVGAAIAKALARSGVSHLALLGRTESTLNKTKAEISALGVSAIISVFITDIVDPDSVNNAVKAFAESTPSGKIDILIANAAHLADIRSIPDVDPTDFWKSFQTTVLGNFNLLRTFQPVAASNASVIHITTAAIVIPYIPGYGAYRSSKIAAYKLFETFFYENPGFFGLHVHPGLIFGTASSDKVEESLKEAGLGHLRDDISISGDFVVWSLSEEARFLSGRFVSATWDVEELKSKKEDLEKNAVMFTVGLLG</sequence>
<dbReference type="InterPro" id="IPR002347">
    <property type="entry name" value="SDR_fam"/>
</dbReference>